<dbReference type="GO" id="GO:0008295">
    <property type="term" value="P:spermidine biosynthetic process"/>
    <property type="evidence" value="ECO:0007669"/>
    <property type="project" value="UniProtKB-UniRule"/>
</dbReference>
<protein>
    <recommendedName>
        <fullName evidence="5 13">Arginine decarboxylase</fullName>
        <ecNumber evidence="5 13">4.1.1.19</ecNumber>
    </recommendedName>
</protein>
<evidence type="ECO:0000256" key="3">
    <source>
        <dbReference type="ARBA" id="ARBA00002257"/>
    </source>
</evidence>
<proteinExistence type="inferred from homology"/>
<evidence type="ECO:0000313" key="19">
    <source>
        <dbReference type="EMBL" id="ADY13324.1"/>
    </source>
</evidence>
<evidence type="ECO:0000259" key="17">
    <source>
        <dbReference type="Pfam" id="PF17810"/>
    </source>
</evidence>
<dbReference type="CDD" id="cd06830">
    <property type="entry name" value="PLPDE_III_ADC"/>
    <property type="match status" value="1"/>
</dbReference>
<dbReference type="GO" id="GO:0008792">
    <property type="term" value="F:arginine decarboxylase activity"/>
    <property type="evidence" value="ECO:0007669"/>
    <property type="project" value="UniProtKB-UniRule"/>
</dbReference>
<dbReference type="EMBL" id="CP002541">
    <property type="protein sequence ID" value="ADY13324.1"/>
    <property type="molecule type" value="Genomic_DNA"/>
</dbReference>
<organism evidence="19 20">
    <name type="scientific">Sphaerochaeta globosa (strain ATCC BAA-1886 / DSM 22777 / Buddy)</name>
    <name type="common">Spirochaeta sp. (strain Buddy)</name>
    <dbReference type="NCBI Taxonomy" id="158189"/>
    <lineage>
        <taxon>Bacteria</taxon>
        <taxon>Pseudomonadati</taxon>
        <taxon>Spirochaetota</taxon>
        <taxon>Spirochaetia</taxon>
        <taxon>Spirochaetales</taxon>
        <taxon>Sphaerochaetaceae</taxon>
        <taxon>Sphaerochaeta</taxon>
    </lineage>
</organism>
<keyword evidence="12 19" id="KW-0456">Lyase</keyword>
<keyword evidence="9 14" id="KW-0663">Pyridoxal phosphate</keyword>
<dbReference type="KEGG" id="sbu:SpiBuddy_1499"/>
<dbReference type="Pfam" id="PF17944">
    <property type="entry name" value="Arg_decarbox_C"/>
    <property type="match status" value="1"/>
</dbReference>
<evidence type="ECO:0000256" key="2">
    <source>
        <dbReference type="ARBA" id="ARBA00001946"/>
    </source>
</evidence>
<gene>
    <name evidence="19" type="ordered locus">SpiBuddy_1499</name>
</gene>
<comment type="cofactor">
    <cofactor evidence="1 14">
        <name>pyridoxal 5'-phosphate</name>
        <dbReference type="ChEBI" id="CHEBI:597326"/>
    </cofactor>
</comment>
<keyword evidence="7" id="KW-0210">Decarboxylase</keyword>
<evidence type="ECO:0000256" key="6">
    <source>
        <dbReference type="ARBA" id="ARBA00022723"/>
    </source>
</evidence>
<feature type="active site" description="Proton donor" evidence="15">
    <location>
        <position position="500"/>
    </location>
</feature>
<keyword evidence="10" id="KW-0745">Spermidine biosynthesis</keyword>
<dbReference type="eggNOG" id="COG1166">
    <property type="taxonomic scope" value="Bacteria"/>
</dbReference>
<dbReference type="PIRSF" id="PIRSF001336">
    <property type="entry name" value="Arg_decrbxlase"/>
    <property type="match status" value="1"/>
</dbReference>
<dbReference type="Gene3D" id="1.10.287.3440">
    <property type="match status" value="1"/>
</dbReference>
<dbReference type="InterPro" id="IPR002985">
    <property type="entry name" value="Arg_decrbxlase"/>
</dbReference>
<evidence type="ECO:0000256" key="13">
    <source>
        <dbReference type="NCBIfam" id="TIGR01273"/>
    </source>
</evidence>
<dbReference type="NCBIfam" id="TIGR01273">
    <property type="entry name" value="speA"/>
    <property type="match status" value="1"/>
</dbReference>
<dbReference type="AlphaFoldDB" id="F0RW38"/>
<accession>F0RW38</accession>
<evidence type="ECO:0000256" key="12">
    <source>
        <dbReference type="ARBA" id="ARBA00023239"/>
    </source>
</evidence>
<evidence type="ECO:0000256" key="5">
    <source>
        <dbReference type="ARBA" id="ARBA00012426"/>
    </source>
</evidence>
<feature type="domain" description="Orn/DAP/Arg decarboxylase 2 N-terminal" evidence="16">
    <location>
        <begin position="89"/>
        <end position="343"/>
    </location>
</feature>
<dbReference type="NCBIfam" id="NF003763">
    <property type="entry name" value="PRK05354.1"/>
    <property type="match status" value="1"/>
</dbReference>
<feature type="domain" description="Arginine decarboxylase C-terminal helical" evidence="18">
    <location>
        <begin position="578"/>
        <end position="631"/>
    </location>
</feature>
<dbReference type="PRINTS" id="PR01179">
    <property type="entry name" value="ODADCRBXLASE"/>
</dbReference>
<evidence type="ECO:0000256" key="14">
    <source>
        <dbReference type="PIRSR" id="PIRSR001336-50"/>
    </source>
</evidence>
<dbReference type="EC" id="4.1.1.19" evidence="5 13"/>
<dbReference type="OrthoDB" id="9802658at2"/>
<dbReference type="Pfam" id="PF02784">
    <property type="entry name" value="Orn_Arg_deC_N"/>
    <property type="match status" value="1"/>
</dbReference>
<dbReference type="PANTHER" id="PTHR43295">
    <property type="entry name" value="ARGININE DECARBOXYLASE"/>
    <property type="match status" value="1"/>
</dbReference>
<dbReference type="InterPro" id="IPR029066">
    <property type="entry name" value="PLP-binding_barrel"/>
</dbReference>
<comment type="similarity">
    <text evidence="4">Belongs to the Orn/Lys/Arg decarboxylase class-II family. SpeA subfamily.</text>
</comment>
<keyword evidence="11" id="KW-0620">Polyamine biosynthesis</keyword>
<dbReference type="InterPro" id="IPR022644">
    <property type="entry name" value="De-COase2_N"/>
</dbReference>
<sequence>MQNWKIKDAEKLYRINDWGNGYFHIADTGEVEVRLKDKSPQSSISLLSIAKGLQERGMKLPVLLRFSNILDDRIQHINESFLNAIKDAGYQGTYRGVYPIKVNQQQQVVEEICKYGQQYHHGLETGSKAELIIALAHIDDPEAYVICNGYKDEEYIDLALKGLQLGIQTVLVVEMPGEVGIILQRSRALGIKPNIGLRMKPSTMASGHWTDSGGDRSVFGLNTTQVVQVVDRLRKENMLDCLKLLHYHLGSQIPNIHDIRVGATEAARFYAGLVHEGAAMGLLDMGGGLAIDYDGSHSNSSNSRNYSTKEYCDDVVEEIMTICKEENIPHPTLISESGRALVSYYSVLLMNILDTNVFWDGKNSEEDVYDDAMMPALENLLYVRTMLNEKNAQECLNDLNYYREENRNKFLYGKVNMRERAAAEHVYWSIIAEIQQKYGDIHSSEIQKLEHQLSDIYYGNFSLFQSLPDVWAIDQMFPIMPIHRLDTKPERKAVLSDITCDSEGKIDKFITSSGVSNTLPLHSLTEDEDYILGVFLVGAYQETLGDLHNLLGDTNVVSITYDDDGTFSLHNELEGDTVADVLSYVEYEPKRLEAMIRTKAEKAVQEGRITVQERRRIISAYTAGLRGYTYYETDQEE</sequence>
<evidence type="ECO:0000259" key="18">
    <source>
        <dbReference type="Pfam" id="PF17944"/>
    </source>
</evidence>
<feature type="domain" description="Arginine decarboxylase helical bundle" evidence="17">
    <location>
        <begin position="375"/>
        <end position="438"/>
    </location>
</feature>
<feature type="modified residue" description="N6-(pyridoxal phosphate)lysine" evidence="14">
    <location>
        <position position="101"/>
    </location>
</feature>
<comment type="cofactor">
    <cofactor evidence="2">
        <name>Mg(2+)</name>
        <dbReference type="ChEBI" id="CHEBI:18420"/>
    </cofactor>
</comment>
<dbReference type="InterPro" id="IPR022653">
    <property type="entry name" value="De-COase2_pyr-phos_BS"/>
</dbReference>
<evidence type="ECO:0000256" key="10">
    <source>
        <dbReference type="ARBA" id="ARBA00023066"/>
    </source>
</evidence>
<evidence type="ECO:0000256" key="9">
    <source>
        <dbReference type="ARBA" id="ARBA00022898"/>
    </source>
</evidence>
<dbReference type="RefSeq" id="WP_013607174.1">
    <property type="nucleotide sequence ID" value="NC_015152.1"/>
</dbReference>
<dbReference type="PANTHER" id="PTHR43295:SF9">
    <property type="entry name" value="BIOSYNTHETIC ARGININE DECARBOXYLASE"/>
    <property type="match status" value="1"/>
</dbReference>
<evidence type="ECO:0000313" key="20">
    <source>
        <dbReference type="Proteomes" id="UP000008466"/>
    </source>
</evidence>
<evidence type="ECO:0000259" key="16">
    <source>
        <dbReference type="Pfam" id="PF02784"/>
    </source>
</evidence>
<dbReference type="InterPro" id="IPR000183">
    <property type="entry name" value="Orn/DAP/Arg_de-COase"/>
</dbReference>
<dbReference type="InterPro" id="IPR040634">
    <property type="entry name" value="Arg_decarb_HB"/>
</dbReference>
<dbReference type="STRING" id="158189.SpiBuddy_1499"/>
<dbReference type="InterPro" id="IPR009006">
    <property type="entry name" value="Ala_racemase/Decarboxylase_C"/>
</dbReference>
<dbReference type="PRINTS" id="PR01180">
    <property type="entry name" value="ARGDCRBXLASE"/>
</dbReference>
<dbReference type="Pfam" id="PF17810">
    <property type="entry name" value="Arg_decarb_HB"/>
    <property type="match status" value="1"/>
</dbReference>
<evidence type="ECO:0000256" key="4">
    <source>
        <dbReference type="ARBA" id="ARBA00008357"/>
    </source>
</evidence>
<reference evidence="20" key="1">
    <citation type="submission" date="2011-02" db="EMBL/GenBank/DDBJ databases">
        <title>Complete sequence of Spirochaeta sp. Buddy.</title>
        <authorList>
            <person name="Lucas S."/>
            <person name="Copeland A."/>
            <person name="Lapidus A."/>
            <person name="Cheng J.-F."/>
            <person name="Goodwin L."/>
            <person name="Pitluck S."/>
            <person name="Zeytun A."/>
            <person name="Detter J.C."/>
            <person name="Han C."/>
            <person name="Tapia R."/>
            <person name="Land M."/>
            <person name="Hauser L."/>
            <person name="Kyrpides N."/>
            <person name="Ivanova N."/>
            <person name="Mikhailova N."/>
            <person name="Pagani I."/>
            <person name="Ritalahti K.M."/>
            <person name="Loeffler F.E."/>
            <person name="Woyke T."/>
        </authorList>
    </citation>
    <scope>NUCLEOTIDE SEQUENCE [LARGE SCALE GENOMIC DNA]</scope>
    <source>
        <strain evidence="20">ATCC BAA-1886 / DSM 22777 / Buddy</strain>
    </source>
</reference>
<keyword evidence="6" id="KW-0479">Metal-binding</keyword>
<comment type="function">
    <text evidence="3">Catalyzes the biosynthesis of agmatine from arginine.</text>
</comment>
<dbReference type="Gene3D" id="2.40.37.10">
    <property type="entry name" value="Lyase, Ornithine Decarboxylase, Chain A, domain 1"/>
    <property type="match status" value="1"/>
</dbReference>
<evidence type="ECO:0000256" key="11">
    <source>
        <dbReference type="ARBA" id="ARBA00023115"/>
    </source>
</evidence>
<dbReference type="InterPro" id="IPR041128">
    <property type="entry name" value="Arg_decarbox_C"/>
</dbReference>
<keyword evidence="8" id="KW-0460">Magnesium</keyword>
<dbReference type="Proteomes" id="UP000008466">
    <property type="component" value="Chromosome"/>
</dbReference>
<evidence type="ECO:0000256" key="8">
    <source>
        <dbReference type="ARBA" id="ARBA00022842"/>
    </source>
</evidence>
<evidence type="ECO:0000256" key="1">
    <source>
        <dbReference type="ARBA" id="ARBA00001933"/>
    </source>
</evidence>
<evidence type="ECO:0000256" key="15">
    <source>
        <dbReference type="PIRSR" id="PIRSR600183-50"/>
    </source>
</evidence>
<keyword evidence="20" id="KW-1185">Reference proteome</keyword>
<dbReference type="SUPFAM" id="SSF51419">
    <property type="entry name" value="PLP-binding barrel"/>
    <property type="match status" value="1"/>
</dbReference>
<dbReference type="PROSITE" id="PS00878">
    <property type="entry name" value="ODR_DC_2_1"/>
    <property type="match status" value="1"/>
</dbReference>
<dbReference type="HOGENOM" id="CLU_027243_1_0_12"/>
<dbReference type="Gene3D" id="3.20.20.10">
    <property type="entry name" value="Alanine racemase"/>
    <property type="match status" value="1"/>
</dbReference>
<dbReference type="GO" id="GO:0046872">
    <property type="term" value="F:metal ion binding"/>
    <property type="evidence" value="ECO:0007669"/>
    <property type="project" value="UniProtKB-KW"/>
</dbReference>
<dbReference type="Gene3D" id="1.20.58.930">
    <property type="match status" value="1"/>
</dbReference>
<name>F0RW38_SPHGB</name>
<dbReference type="GO" id="GO:0006527">
    <property type="term" value="P:L-arginine catabolic process"/>
    <property type="evidence" value="ECO:0007669"/>
    <property type="project" value="InterPro"/>
</dbReference>
<dbReference type="SUPFAM" id="SSF50621">
    <property type="entry name" value="Alanine racemase C-terminal domain-like"/>
    <property type="match status" value="1"/>
</dbReference>
<evidence type="ECO:0000256" key="7">
    <source>
        <dbReference type="ARBA" id="ARBA00022793"/>
    </source>
</evidence>